<accession>A0A1G6TD55</accession>
<sequence>MLKEVDKKNESTFYQKADSFHIKHSKLILSKLRREINRTAIKGVLLL</sequence>
<reference evidence="1 2" key="1">
    <citation type="submission" date="2016-10" db="EMBL/GenBank/DDBJ databases">
        <authorList>
            <person name="Varghese N."/>
            <person name="Submissions S."/>
        </authorList>
    </citation>
    <scope>NUCLEOTIDE SEQUENCE [LARGE SCALE GENOMIC DNA]</scope>
    <source>
        <strain evidence="1 2">WG10</strain>
    </source>
</reference>
<dbReference type="Proteomes" id="UP000324896">
    <property type="component" value="Unassembled WGS sequence"/>
</dbReference>
<dbReference type="EMBL" id="FMYT01000042">
    <property type="protein sequence ID" value="SDD27010.1"/>
    <property type="molecule type" value="Genomic_DNA"/>
</dbReference>
<protein>
    <submittedName>
        <fullName evidence="1">Uncharacterized protein</fullName>
    </submittedName>
</protein>
<dbReference type="AlphaFoldDB" id="A0A1G6TD55"/>
<organism evidence="1 2">
    <name type="scientific">Halanaerobium congolense</name>
    <dbReference type="NCBI Taxonomy" id="54121"/>
    <lineage>
        <taxon>Bacteria</taxon>
        <taxon>Bacillati</taxon>
        <taxon>Bacillota</taxon>
        <taxon>Clostridia</taxon>
        <taxon>Halanaerobiales</taxon>
        <taxon>Halanaerobiaceae</taxon>
        <taxon>Halanaerobium</taxon>
    </lineage>
</organism>
<evidence type="ECO:0000313" key="1">
    <source>
        <dbReference type="EMBL" id="SDD27010.1"/>
    </source>
</evidence>
<gene>
    <name evidence="1" type="ORF">SAMN04488597_1422</name>
</gene>
<name>A0A1G6TD55_9FIRM</name>
<proteinExistence type="predicted"/>
<evidence type="ECO:0000313" key="2">
    <source>
        <dbReference type="Proteomes" id="UP000324896"/>
    </source>
</evidence>